<feature type="non-terminal residue" evidence="2">
    <location>
        <position position="140"/>
    </location>
</feature>
<evidence type="ECO:0000313" key="3">
    <source>
        <dbReference type="Proteomes" id="UP000054107"/>
    </source>
</evidence>
<evidence type="ECO:0000256" key="1">
    <source>
        <dbReference type="SAM" id="MobiDB-lite"/>
    </source>
</evidence>
<evidence type="ECO:0000313" key="2">
    <source>
        <dbReference type="EMBL" id="CEP09610.1"/>
    </source>
</evidence>
<sequence>MSRRSSRRRSASPKRALDRNSRTKSPLINDYKSSDEENESITLLKVTIAAIKSIIDPEDFELIIKQQALMVKERTRLARDITDIKDEIKTIRPALQGSQSTAQAASICDQFGESVLSILRLNYLMSDEENDSEDDTMAWK</sequence>
<reference evidence="2 3" key="1">
    <citation type="submission" date="2014-09" db="EMBL/GenBank/DDBJ databases">
        <authorList>
            <person name="Ellenberger Sabrina"/>
        </authorList>
    </citation>
    <scope>NUCLEOTIDE SEQUENCE [LARGE SCALE GENOMIC DNA]</scope>
    <source>
        <strain evidence="2 3">CBS 412.66</strain>
    </source>
</reference>
<proteinExistence type="predicted"/>
<feature type="region of interest" description="Disordered" evidence="1">
    <location>
        <begin position="1"/>
        <end position="37"/>
    </location>
</feature>
<keyword evidence="3" id="KW-1185">Reference proteome</keyword>
<accession>A0A0B7N256</accession>
<dbReference type="EMBL" id="LN721947">
    <property type="protein sequence ID" value="CEP09610.1"/>
    <property type="molecule type" value="Genomic_DNA"/>
</dbReference>
<feature type="compositionally biased region" description="Basic residues" evidence="1">
    <location>
        <begin position="1"/>
        <end position="12"/>
    </location>
</feature>
<name>A0A0B7N256_9FUNG</name>
<gene>
    <name evidence="2" type="primary">PARPA_03140.1 scaffold 6754</name>
</gene>
<protein>
    <submittedName>
        <fullName evidence="2">Uncharacterized protein</fullName>
    </submittedName>
</protein>
<dbReference type="Proteomes" id="UP000054107">
    <property type="component" value="Unassembled WGS sequence"/>
</dbReference>
<organism evidence="2 3">
    <name type="scientific">Parasitella parasitica</name>
    <dbReference type="NCBI Taxonomy" id="35722"/>
    <lineage>
        <taxon>Eukaryota</taxon>
        <taxon>Fungi</taxon>
        <taxon>Fungi incertae sedis</taxon>
        <taxon>Mucoromycota</taxon>
        <taxon>Mucoromycotina</taxon>
        <taxon>Mucoromycetes</taxon>
        <taxon>Mucorales</taxon>
        <taxon>Mucorineae</taxon>
        <taxon>Mucoraceae</taxon>
        <taxon>Parasitella</taxon>
    </lineage>
</organism>
<dbReference type="AlphaFoldDB" id="A0A0B7N256"/>